<dbReference type="RefSeq" id="WP_379909555.1">
    <property type="nucleotide sequence ID" value="NZ_JBHTOK010000068.1"/>
</dbReference>
<organism evidence="1 2">
    <name type="scientific">Lacticaseibacillus hegangensis</name>
    <dbReference type="NCBI Taxonomy" id="2486010"/>
    <lineage>
        <taxon>Bacteria</taxon>
        <taxon>Bacillati</taxon>
        <taxon>Bacillota</taxon>
        <taxon>Bacilli</taxon>
        <taxon>Lactobacillales</taxon>
        <taxon>Lactobacillaceae</taxon>
        <taxon>Lacticaseibacillus</taxon>
    </lineage>
</organism>
<evidence type="ECO:0000313" key="2">
    <source>
        <dbReference type="Proteomes" id="UP001597212"/>
    </source>
</evidence>
<name>A0ABW4CVE4_9LACO</name>
<keyword evidence="2" id="KW-1185">Reference proteome</keyword>
<proteinExistence type="predicted"/>
<dbReference type="Proteomes" id="UP001597212">
    <property type="component" value="Unassembled WGS sequence"/>
</dbReference>
<comment type="caution">
    <text evidence="1">The sequence shown here is derived from an EMBL/GenBank/DDBJ whole genome shotgun (WGS) entry which is preliminary data.</text>
</comment>
<accession>A0ABW4CVE4</accession>
<feature type="non-terminal residue" evidence="1">
    <location>
        <position position="93"/>
    </location>
</feature>
<evidence type="ECO:0000313" key="1">
    <source>
        <dbReference type="EMBL" id="MFD1441386.1"/>
    </source>
</evidence>
<protein>
    <submittedName>
        <fullName evidence="1">Uncharacterized protein</fullName>
    </submittedName>
</protein>
<reference evidence="2" key="1">
    <citation type="journal article" date="2019" name="Int. J. Syst. Evol. Microbiol.">
        <title>The Global Catalogue of Microorganisms (GCM) 10K type strain sequencing project: providing services to taxonomists for standard genome sequencing and annotation.</title>
        <authorList>
            <consortium name="The Broad Institute Genomics Platform"/>
            <consortium name="The Broad Institute Genome Sequencing Center for Infectious Disease"/>
            <person name="Wu L."/>
            <person name="Ma J."/>
        </authorList>
    </citation>
    <scope>NUCLEOTIDE SEQUENCE [LARGE SCALE GENOMIC DNA]</scope>
    <source>
        <strain evidence="2">CCM 8912</strain>
    </source>
</reference>
<gene>
    <name evidence="1" type="ORF">ACFQ5K_08375</name>
</gene>
<dbReference type="EMBL" id="JBHTOK010000068">
    <property type="protein sequence ID" value="MFD1441386.1"/>
    <property type="molecule type" value="Genomic_DNA"/>
</dbReference>
<sequence>MDFYFTDRDYNVLGVAGINYGHFRIAGELETQSTTVATTLFTGTLYYENRYAEQAIAMCADTNYLLLDYSPRYLGHEIASGRSESNVWSVANT</sequence>